<protein>
    <submittedName>
        <fullName evidence="1">Uncharacterized protein</fullName>
    </submittedName>
</protein>
<dbReference type="RefSeq" id="WP_045922586.1">
    <property type="nucleotide sequence ID" value="NZ_JAAEDY010000006.1"/>
</dbReference>
<dbReference type="OrthoDB" id="2246554at2"/>
<dbReference type="STRING" id="1218508.JG29_07380"/>
<gene>
    <name evidence="1" type="ORF">JG29_07380</name>
</gene>
<organism evidence="1 2">
    <name type="scientific">Bombilactobacillus mellis</name>
    <dbReference type="NCBI Taxonomy" id="1218508"/>
    <lineage>
        <taxon>Bacteria</taxon>
        <taxon>Bacillati</taxon>
        <taxon>Bacillota</taxon>
        <taxon>Bacilli</taxon>
        <taxon>Lactobacillales</taxon>
        <taxon>Lactobacillaceae</taxon>
        <taxon>Bombilactobacillus</taxon>
    </lineage>
</organism>
<dbReference type="NCBIfam" id="NF040507">
    <property type="entry name" value="LBP_cg2779_fam"/>
    <property type="match status" value="1"/>
</dbReference>
<reference evidence="1 2" key="1">
    <citation type="submission" date="2014-12" db="EMBL/GenBank/DDBJ databases">
        <title>Comparative genomics of the lactic acid bacteria isolated from the honey bee gut.</title>
        <authorList>
            <person name="Ellegaard K.M."/>
            <person name="Tamarit D."/>
            <person name="Javelind E."/>
            <person name="Olofsson T."/>
            <person name="Andersson S.G."/>
            <person name="Vasquez A."/>
        </authorList>
    </citation>
    <scope>NUCLEOTIDE SEQUENCE [LARGE SCALE GENOMIC DNA]</scope>
    <source>
        <strain evidence="1 2">Hon2</strain>
    </source>
</reference>
<dbReference type="EMBL" id="JXBZ01000007">
    <property type="protein sequence ID" value="KJY48918.1"/>
    <property type="molecule type" value="Genomic_DNA"/>
</dbReference>
<accession>A0A0F4KSA0</accession>
<proteinExistence type="predicted"/>
<comment type="caution">
    <text evidence="1">The sequence shown here is derived from an EMBL/GenBank/DDBJ whole genome shotgun (WGS) entry which is preliminary data.</text>
</comment>
<dbReference type="Proteomes" id="UP000033695">
    <property type="component" value="Unassembled WGS sequence"/>
</dbReference>
<dbReference type="AlphaFoldDB" id="A0A0F4KSA0"/>
<dbReference type="PATRIC" id="fig|1218508.4.peg.756"/>
<evidence type="ECO:0000313" key="2">
    <source>
        <dbReference type="Proteomes" id="UP000033695"/>
    </source>
</evidence>
<dbReference type="HOGENOM" id="CLU_186801_2_0_9"/>
<dbReference type="InterPro" id="IPR059218">
    <property type="entry name" value="LBP_cg2779-like"/>
</dbReference>
<evidence type="ECO:0000313" key="1">
    <source>
        <dbReference type="EMBL" id="KJY48918.1"/>
    </source>
</evidence>
<name>A0A0F4KSA0_9LACO</name>
<keyword evidence="2" id="KW-1185">Reference proteome</keyword>
<sequence>MQNSLAELIIQYQKKTNKNDAQFAFESHFTVEKIHKIKAGSNNYTADEERRIIQYIKEHSSF</sequence>